<organism evidence="1">
    <name type="scientific">Arundo donax</name>
    <name type="common">Giant reed</name>
    <name type="synonym">Donax arundinaceus</name>
    <dbReference type="NCBI Taxonomy" id="35708"/>
    <lineage>
        <taxon>Eukaryota</taxon>
        <taxon>Viridiplantae</taxon>
        <taxon>Streptophyta</taxon>
        <taxon>Embryophyta</taxon>
        <taxon>Tracheophyta</taxon>
        <taxon>Spermatophyta</taxon>
        <taxon>Magnoliopsida</taxon>
        <taxon>Liliopsida</taxon>
        <taxon>Poales</taxon>
        <taxon>Poaceae</taxon>
        <taxon>PACMAD clade</taxon>
        <taxon>Arundinoideae</taxon>
        <taxon>Arundineae</taxon>
        <taxon>Arundo</taxon>
    </lineage>
</organism>
<name>A0A0A9FF15_ARUDO</name>
<dbReference type="AlphaFoldDB" id="A0A0A9FF15"/>
<accession>A0A0A9FF15</accession>
<sequence length="63" mass="7098">MASAVGFAKTNNGDAHGINESWHQLVKANNIFKCTSDHCSMHHVSLEYKILVSLRYLITRLIL</sequence>
<evidence type="ECO:0000313" key="1">
    <source>
        <dbReference type="EMBL" id="JAE11590.1"/>
    </source>
</evidence>
<reference evidence="1" key="2">
    <citation type="journal article" date="2015" name="Data Brief">
        <title>Shoot transcriptome of the giant reed, Arundo donax.</title>
        <authorList>
            <person name="Barrero R.A."/>
            <person name="Guerrero F.D."/>
            <person name="Moolhuijzen P."/>
            <person name="Goolsby J.A."/>
            <person name="Tidwell J."/>
            <person name="Bellgard S.E."/>
            <person name="Bellgard M.I."/>
        </authorList>
    </citation>
    <scope>NUCLEOTIDE SEQUENCE</scope>
    <source>
        <tissue evidence="1">Shoot tissue taken approximately 20 cm above the soil surface</tissue>
    </source>
</reference>
<reference evidence="1" key="1">
    <citation type="submission" date="2014-09" db="EMBL/GenBank/DDBJ databases">
        <authorList>
            <person name="Magalhaes I.L.F."/>
            <person name="Oliveira U."/>
            <person name="Santos F.R."/>
            <person name="Vidigal T.H.D.A."/>
            <person name="Brescovit A.D."/>
            <person name="Santos A.J."/>
        </authorList>
    </citation>
    <scope>NUCLEOTIDE SEQUENCE</scope>
    <source>
        <tissue evidence="1">Shoot tissue taken approximately 20 cm above the soil surface</tissue>
    </source>
</reference>
<protein>
    <submittedName>
        <fullName evidence="1">Uncharacterized protein</fullName>
    </submittedName>
</protein>
<dbReference type="EMBL" id="GBRH01186306">
    <property type="protein sequence ID" value="JAE11590.1"/>
    <property type="molecule type" value="Transcribed_RNA"/>
</dbReference>
<proteinExistence type="predicted"/>